<dbReference type="InterPro" id="IPR036457">
    <property type="entry name" value="PPM-type-like_dom_sf"/>
</dbReference>
<dbReference type="SUPFAM" id="SSF55781">
    <property type="entry name" value="GAF domain-like"/>
    <property type="match status" value="1"/>
</dbReference>
<organism evidence="3 4">
    <name type="scientific">Geosporobacter subterraneus DSM 17957</name>
    <dbReference type="NCBI Taxonomy" id="1121919"/>
    <lineage>
        <taxon>Bacteria</taxon>
        <taxon>Bacillati</taxon>
        <taxon>Bacillota</taxon>
        <taxon>Clostridia</taxon>
        <taxon>Peptostreptococcales</taxon>
        <taxon>Thermotaleaceae</taxon>
        <taxon>Geosporobacter</taxon>
    </lineage>
</organism>
<dbReference type="GO" id="GO:0016791">
    <property type="term" value="F:phosphatase activity"/>
    <property type="evidence" value="ECO:0007669"/>
    <property type="project" value="TreeGrafter"/>
</dbReference>
<keyword evidence="4" id="KW-1185">Reference proteome</keyword>
<accession>A0A1M6EUB4</accession>
<dbReference type="SMART" id="SM00331">
    <property type="entry name" value="PP2C_SIG"/>
    <property type="match status" value="1"/>
</dbReference>
<evidence type="ECO:0000313" key="3">
    <source>
        <dbReference type="EMBL" id="SHI88998.1"/>
    </source>
</evidence>
<dbReference type="STRING" id="1121919.SAMN02745975_00830"/>
<dbReference type="SUPFAM" id="SSF81606">
    <property type="entry name" value="PP2C-like"/>
    <property type="match status" value="1"/>
</dbReference>
<dbReference type="InterPro" id="IPR052016">
    <property type="entry name" value="Bact_Sigma-Reg"/>
</dbReference>
<protein>
    <submittedName>
        <fullName evidence="3">Stage II sporulation protein E (SpoIIE)</fullName>
    </submittedName>
</protein>
<dbReference type="EMBL" id="FQZV01000009">
    <property type="protein sequence ID" value="SHI88998.1"/>
    <property type="molecule type" value="Genomic_DNA"/>
</dbReference>
<keyword evidence="1" id="KW-0378">Hydrolase</keyword>
<evidence type="ECO:0000313" key="4">
    <source>
        <dbReference type="Proteomes" id="UP000184536"/>
    </source>
</evidence>
<dbReference type="Gene3D" id="3.60.40.10">
    <property type="entry name" value="PPM-type phosphatase domain"/>
    <property type="match status" value="1"/>
</dbReference>
<dbReference type="PANTHER" id="PTHR43156">
    <property type="entry name" value="STAGE II SPORULATION PROTEIN E-RELATED"/>
    <property type="match status" value="1"/>
</dbReference>
<dbReference type="Gene3D" id="3.30.450.40">
    <property type="match status" value="1"/>
</dbReference>
<gene>
    <name evidence="3" type="ORF">SAMN02745975_00830</name>
</gene>
<proteinExistence type="predicted"/>
<dbReference type="PANTHER" id="PTHR43156:SF2">
    <property type="entry name" value="STAGE II SPORULATION PROTEIN E"/>
    <property type="match status" value="1"/>
</dbReference>
<dbReference type="OrthoDB" id="9763484at2"/>
<dbReference type="RefSeq" id="WP_110940101.1">
    <property type="nucleotide sequence ID" value="NZ_FQZV01000009.1"/>
</dbReference>
<dbReference type="AlphaFoldDB" id="A0A1M6EUB4"/>
<reference evidence="4" key="1">
    <citation type="submission" date="2016-11" db="EMBL/GenBank/DDBJ databases">
        <authorList>
            <person name="Varghese N."/>
            <person name="Submissions S."/>
        </authorList>
    </citation>
    <scope>NUCLEOTIDE SEQUENCE [LARGE SCALE GENOMIC DNA]</scope>
    <source>
        <strain evidence="4">DSM 17957</strain>
    </source>
</reference>
<dbReference type="Proteomes" id="UP000184536">
    <property type="component" value="Unassembled WGS sequence"/>
</dbReference>
<dbReference type="InterPro" id="IPR029016">
    <property type="entry name" value="GAF-like_dom_sf"/>
</dbReference>
<dbReference type="InterPro" id="IPR001932">
    <property type="entry name" value="PPM-type_phosphatase-like_dom"/>
</dbReference>
<sequence length="438" mass="50486">MIEHSPMDEEMLLMREKLEKLRIQNSQLLFFGDFCSTLLSETNIEKISLRVMEQMHRLVGGNIGFVRKEASADQYASYILEKGEIRKHILKRSELGSKCFFIYCKKIYVGNEKNPFIAVPIKYEGENLGVVMLENLDEDSFRAVNIKHLELIALPIGVAVKNCLLLQQSILEKHIIADQHQKIQEDLRFAQKIQSYLMPRGFRKYGDYMIYGDHKQARYLGGDFYDTFQIDQQRVVFYIADVSGHGVAASLLTVFLKQAVRGIVQSFPETYKLKPSAILEKLQIRFRDLQMDETVYIGTLVGILDFKRHLITLANAGHNVEPVYLDPNNQQVITYELKGPPINNWEIDHSLLSYEETAISLEKEEQLILLTDGAIEMDGSGSAHKNIEDTDFIKRILEIKPQQEWKKEFQAKIHSLFEGLDKTHMEDDIALLAIKREV</sequence>
<dbReference type="Pfam" id="PF07228">
    <property type="entry name" value="SpoIIE"/>
    <property type="match status" value="1"/>
</dbReference>
<feature type="domain" description="PPM-type phosphatase" evidence="2">
    <location>
        <begin position="205"/>
        <end position="436"/>
    </location>
</feature>
<name>A0A1M6EUB4_9FIRM</name>
<evidence type="ECO:0000256" key="1">
    <source>
        <dbReference type="ARBA" id="ARBA00022801"/>
    </source>
</evidence>
<evidence type="ECO:0000259" key="2">
    <source>
        <dbReference type="SMART" id="SM00331"/>
    </source>
</evidence>